<dbReference type="GO" id="GO:0005762">
    <property type="term" value="C:mitochondrial large ribosomal subunit"/>
    <property type="evidence" value="ECO:0007669"/>
    <property type="project" value="InterPro"/>
</dbReference>
<feature type="domain" description="Large ribosomal subunit protein mL59" evidence="2">
    <location>
        <begin position="33"/>
        <end position="217"/>
    </location>
</feature>
<dbReference type="PANTHER" id="PTHR28041">
    <property type="entry name" value="54S RIBOSOMAL PROTEIN L25, MITOCHONDRIAL"/>
    <property type="match status" value="1"/>
</dbReference>
<sequence>MSTAAAREAVKRFRLGQFKFRNLHHHPKIFGPPLEPTNPISALDFPNPFIPWRTKSGKWTAPTYSLRRQAELVKKAKLSGFLHLLPPGPKTPKYIPQPVKVLDETPEHTPNGAETSGSVSEEPVVKMTMKQLDDAADDKLAMQAPYEWLVGPGREGCEAFREKKRLEKPGAALGTRLYAGKKRMFKGHKWERVKAHRERRQNILMRDMAKRVYNYKNYYKRRRPNPLKPPRTTKAPKLPF</sequence>
<dbReference type="EMBL" id="DS547094">
    <property type="protein sequence ID" value="EDR12648.1"/>
    <property type="molecule type" value="Genomic_DNA"/>
</dbReference>
<name>B0CZN0_LACBS</name>
<keyword evidence="4" id="KW-1185">Reference proteome</keyword>
<accession>B0CZN0</accession>
<organism evidence="4">
    <name type="scientific">Laccaria bicolor (strain S238N-H82 / ATCC MYA-4686)</name>
    <name type="common">Bicoloured deceiver</name>
    <name type="synonym">Laccaria laccata var. bicolor</name>
    <dbReference type="NCBI Taxonomy" id="486041"/>
    <lineage>
        <taxon>Eukaryota</taxon>
        <taxon>Fungi</taxon>
        <taxon>Dikarya</taxon>
        <taxon>Basidiomycota</taxon>
        <taxon>Agaricomycotina</taxon>
        <taxon>Agaricomycetes</taxon>
        <taxon>Agaricomycetidae</taxon>
        <taxon>Agaricales</taxon>
        <taxon>Agaricineae</taxon>
        <taxon>Hydnangiaceae</taxon>
        <taxon>Laccaria</taxon>
    </lineage>
</organism>
<dbReference type="GO" id="GO:0003735">
    <property type="term" value="F:structural constituent of ribosome"/>
    <property type="evidence" value="ECO:0007669"/>
    <property type="project" value="InterPro"/>
</dbReference>
<dbReference type="GeneID" id="6072431"/>
<evidence type="ECO:0000256" key="1">
    <source>
        <dbReference type="SAM" id="MobiDB-lite"/>
    </source>
</evidence>
<dbReference type="InParanoid" id="B0CZN0"/>
<evidence type="ECO:0000313" key="3">
    <source>
        <dbReference type="EMBL" id="EDR12648.1"/>
    </source>
</evidence>
<evidence type="ECO:0000313" key="4">
    <source>
        <dbReference type="Proteomes" id="UP000001194"/>
    </source>
</evidence>
<dbReference type="AlphaFoldDB" id="B0CZN0"/>
<protein>
    <submittedName>
        <fullName evidence="3">Predicted protein</fullName>
    </submittedName>
</protein>
<dbReference type="PANTHER" id="PTHR28041:SF1">
    <property type="entry name" value="LARGE RIBOSOMAL SUBUNIT PROTEIN ML59"/>
    <property type="match status" value="1"/>
</dbReference>
<feature type="region of interest" description="Disordered" evidence="1">
    <location>
        <begin position="219"/>
        <end position="240"/>
    </location>
</feature>
<proteinExistence type="predicted"/>
<reference evidence="3 4" key="1">
    <citation type="journal article" date="2008" name="Nature">
        <title>The genome of Laccaria bicolor provides insights into mycorrhizal symbiosis.</title>
        <authorList>
            <person name="Martin F."/>
            <person name="Aerts A."/>
            <person name="Ahren D."/>
            <person name="Brun A."/>
            <person name="Danchin E.G.J."/>
            <person name="Duchaussoy F."/>
            <person name="Gibon J."/>
            <person name="Kohler A."/>
            <person name="Lindquist E."/>
            <person name="Pereda V."/>
            <person name="Salamov A."/>
            <person name="Shapiro H.J."/>
            <person name="Wuyts J."/>
            <person name="Blaudez D."/>
            <person name="Buee M."/>
            <person name="Brokstein P."/>
            <person name="Canbaeck B."/>
            <person name="Cohen D."/>
            <person name="Courty P.E."/>
            <person name="Coutinho P.M."/>
            <person name="Delaruelle C."/>
            <person name="Detter J.C."/>
            <person name="Deveau A."/>
            <person name="DiFazio S."/>
            <person name="Duplessis S."/>
            <person name="Fraissinet-Tachet L."/>
            <person name="Lucic E."/>
            <person name="Frey-Klett P."/>
            <person name="Fourrey C."/>
            <person name="Feussner I."/>
            <person name="Gay G."/>
            <person name="Grimwood J."/>
            <person name="Hoegger P.J."/>
            <person name="Jain P."/>
            <person name="Kilaru S."/>
            <person name="Labbe J."/>
            <person name="Lin Y.C."/>
            <person name="Legue V."/>
            <person name="Le Tacon F."/>
            <person name="Marmeisse R."/>
            <person name="Melayah D."/>
            <person name="Montanini B."/>
            <person name="Muratet M."/>
            <person name="Nehls U."/>
            <person name="Niculita-Hirzel H."/>
            <person name="Oudot-Le Secq M.P."/>
            <person name="Peter M."/>
            <person name="Quesneville H."/>
            <person name="Rajashekar B."/>
            <person name="Reich M."/>
            <person name="Rouhier N."/>
            <person name="Schmutz J."/>
            <person name="Yin T."/>
            <person name="Chalot M."/>
            <person name="Henrissat B."/>
            <person name="Kuees U."/>
            <person name="Lucas S."/>
            <person name="Van de Peer Y."/>
            <person name="Podila G.K."/>
            <person name="Polle A."/>
            <person name="Pukkila P.J."/>
            <person name="Richardson P.M."/>
            <person name="Rouze P."/>
            <person name="Sanders I.R."/>
            <person name="Stajich J.E."/>
            <person name="Tunlid A."/>
            <person name="Tuskan G."/>
            <person name="Grigoriev I.V."/>
        </authorList>
    </citation>
    <scope>NUCLEOTIDE SEQUENCE [LARGE SCALE GENOMIC DNA]</scope>
    <source>
        <strain evidence="4">S238N-H82 / ATCC MYA-4686</strain>
    </source>
</reference>
<dbReference type="KEGG" id="lbc:LACBIDRAFT_292695"/>
<dbReference type="RefSeq" id="XP_001876912.1">
    <property type="nucleotide sequence ID" value="XM_001876877.1"/>
</dbReference>
<dbReference type="InterPro" id="IPR040922">
    <property type="entry name" value="Ribosomal_mL59_dom"/>
</dbReference>
<gene>
    <name evidence="3" type="ORF">LACBIDRAFT_292695</name>
</gene>
<dbReference type="Proteomes" id="UP000001194">
    <property type="component" value="Unassembled WGS sequence"/>
</dbReference>
<dbReference type="InterPro" id="IPR037507">
    <property type="entry name" value="Ribosomal_mL59"/>
</dbReference>
<dbReference type="STRING" id="486041.B0CZN0"/>
<dbReference type="HOGENOM" id="CLU_058283_0_0_1"/>
<dbReference type="OrthoDB" id="18529at2759"/>
<evidence type="ECO:0000259" key="2">
    <source>
        <dbReference type="Pfam" id="PF18126"/>
    </source>
</evidence>
<dbReference type="Pfam" id="PF18126">
    <property type="entry name" value="Mitoc_mL59"/>
    <property type="match status" value="1"/>
</dbReference>